<dbReference type="GO" id="GO:0005524">
    <property type="term" value="F:ATP binding"/>
    <property type="evidence" value="ECO:0007669"/>
    <property type="project" value="UniProtKB-UniRule"/>
</dbReference>
<evidence type="ECO:0000256" key="4">
    <source>
        <dbReference type="ARBA" id="ARBA00022993"/>
    </source>
</evidence>
<dbReference type="InterPro" id="IPR001977">
    <property type="entry name" value="Depp_CoAkinase"/>
</dbReference>
<dbReference type="UniPathway" id="UPA00241">
    <property type="reaction ID" value="UER00356"/>
</dbReference>
<evidence type="ECO:0000256" key="2">
    <source>
        <dbReference type="ARBA" id="ARBA00022741"/>
    </source>
</evidence>
<dbReference type="GO" id="GO:0004140">
    <property type="term" value="F:dephospho-CoA kinase activity"/>
    <property type="evidence" value="ECO:0007669"/>
    <property type="project" value="UniProtKB-UniRule"/>
</dbReference>
<evidence type="ECO:0000256" key="3">
    <source>
        <dbReference type="ARBA" id="ARBA00022840"/>
    </source>
</evidence>
<dbReference type="SUPFAM" id="SSF52540">
    <property type="entry name" value="P-loop containing nucleoside triphosphate hydrolases"/>
    <property type="match status" value="1"/>
</dbReference>
<evidence type="ECO:0000256" key="5">
    <source>
        <dbReference type="HAMAP-Rule" id="MF_00376"/>
    </source>
</evidence>
<keyword evidence="3 5" id="KW-0067">ATP-binding</keyword>
<name>A0A4P7PUQ3_9FLAO</name>
<keyword evidence="5 7" id="KW-0418">Kinase</keyword>
<accession>A0A4P7PUQ3</accession>
<reference evidence="7 8" key="1">
    <citation type="submission" date="2019-04" db="EMBL/GenBank/DDBJ databases">
        <title>Flavobacterium sp. GS03.</title>
        <authorList>
            <person name="Kim H."/>
        </authorList>
    </citation>
    <scope>NUCLEOTIDE SEQUENCE [LARGE SCALE GENOMIC DNA]</scope>
    <source>
        <strain evidence="7 8">GS03</strain>
    </source>
</reference>
<comment type="similarity">
    <text evidence="1 5">Belongs to the CoaE family.</text>
</comment>
<dbReference type="GO" id="GO:0015937">
    <property type="term" value="P:coenzyme A biosynthetic process"/>
    <property type="evidence" value="ECO:0007669"/>
    <property type="project" value="UniProtKB-UniRule"/>
</dbReference>
<sequence>MTKIIGLTGGIGSGKTMVAEYIKSLGIPVYIADDEARELMSSDKIIKAISTAFGNEVVNNGTLNRDKLAQIVFNNPEKLQRLNSIIHPEVKKHFDVWVEKHKNFPFVVKEAAILFESGSYKYCDAVITITAPLETRLQRVINRDKTDRNSVLKRIQNQWTDEQRIAKSNFVINNLSIDATKKQVNEILELLKNQ</sequence>
<comment type="function">
    <text evidence="5">Catalyzes the phosphorylation of the 3'-hydroxyl group of dephosphocoenzyme A to form coenzyme A.</text>
</comment>
<dbReference type="KEGG" id="fsn:GS03_01920"/>
<dbReference type="InterPro" id="IPR027417">
    <property type="entry name" value="P-loop_NTPase"/>
</dbReference>
<dbReference type="RefSeq" id="WP_136152317.1">
    <property type="nucleotide sequence ID" value="NZ_CP038810.1"/>
</dbReference>
<protein>
    <recommendedName>
        <fullName evidence="5 6">Dephospho-CoA kinase</fullName>
        <ecNumber evidence="5 6">2.7.1.24</ecNumber>
    </recommendedName>
    <alternativeName>
        <fullName evidence="5">Dephosphocoenzyme A kinase</fullName>
    </alternativeName>
</protein>
<evidence type="ECO:0000256" key="6">
    <source>
        <dbReference type="NCBIfam" id="TIGR00152"/>
    </source>
</evidence>
<dbReference type="AlphaFoldDB" id="A0A4P7PUQ3"/>
<evidence type="ECO:0000313" key="7">
    <source>
        <dbReference type="EMBL" id="QBZ98415.1"/>
    </source>
</evidence>
<dbReference type="EC" id="2.7.1.24" evidence="5 6"/>
<dbReference type="HAMAP" id="MF_00376">
    <property type="entry name" value="Dephospho_CoA_kinase"/>
    <property type="match status" value="1"/>
</dbReference>
<keyword evidence="5" id="KW-0963">Cytoplasm</keyword>
<dbReference type="CDD" id="cd02022">
    <property type="entry name" value="DPCK"/>
    <property type="match status" value="1"/>
</dbReference>
<dbReference type="EMBL" id="CP038810">
    <property type="protein sequence ID" value="QBZ98415.1"/>
    <property type="molecule type" value="Genomic_DNA"/>
</dbReference>
<dbReference type="OrthoDB" id="9812943at2"/>
<dbReference type="Gene3D" id="3.40.50.300">
    <property type="entry name" value="P-loop containing nucleotide triphosphate hydrolases"/>
    <property type="match status" value="1"/>
</dbReference>
<keyword evidence="2 5" id="KW-0547">Nucleotide-binding</keyword>
<organism evidence="7 8">
    <name type="scientific">Flavobacterium sangjuense</name>
    <dbReference type="NCBI Taxonomy" id="2518177"/>
    <lineage>
        <taxon>Bacteria</taxon>
        <taxon>Pseudomonadati</taxon>
        <taxon>Bacteroidota</taxon>
        <taxon>Flavobacteriia</taxon>
        <taxon>Flavobacteriales</taxon>
        <taxon>Flavobacteriaceae</taxon>
        <taxon>Flavobacterium</taxon>
    </lineage>
</organism>
<keyword evidence="5 7" id="KW-0808">Transferase</keyword>
<proteinExistence type="inferred from homology"/>
<dbReference type="Proteomes" id="UP000296862">
    <property type="component" value="Chromosome"/>
</dbReference>
<comment type="catalytic activity">
    <reaction evidence="5">
        <text>3'-dephospho-CoA + ATP = ADP + CoA + H(+)</text>
        <dbReference type="Rhea" id="RHEA:18245"/>
        <dbReference type="ChEBI" id="CHEBI:15378"/>
        <dbReference type="ChEBI" id="CHEBI:30616"/>
        <dbReference type="ChEBI" id="CHEBI:57287"/>
        <dbReference type="ChEBI" id="CHEBI:57328"/>
        <dbReference type="ChEBI" id="CHEBI:456216"/>
        <dbReference type="EC" id="2.7.1.24"/>
    </reaction>
</comment>
<keyword evidence="8" id="KW-1185">Reference proteome</keyword>
<evidence type="ECO:0000313" key="8">
    <source>
        <dbReference type="Proteomes" id="UP000296862"/>
    </source>
</evidence>
<keyword evidence="4 5" id="KW-0173">Coenzyme A biosynthesis</keyword>
<comment type="subcellular location">
    <subcellularLocation>
        <location evidence="5">Cytoplasm</location>
    </subcellularLocation>
</comment>
<dbReference type="PROSITE" id="PS51219">
    <property type="entry name" value="DPCK"/>
    <property type="match status" value="1"/>
</dbReference>
<feature type="binding site" evidence="5">
    <location>
        <begin position="12"/>
        <end position="17"/>
    </location>
    <ligand>
        <name>ATP</name>
        <dbReference type="ChEBI" id="CHEBI:30616"/>
    </ligand>
</feature>
<dbReference type="GO" id="GO:0005737">
    <property type="term" value="C:cytoplasm"/>
    <property type="evidence" value="ECO:0007669"/>
    <property type="project" value="UniProtKB-SubCell"/>
</dbReference>
<gene>
    <name evidence="5 7" type="primary">coaE</name>
    <name evidence="7" type="ORF">GS03_01920</name>
</gene>
<evidence type="ECO:0000256" key="1">
    <source>
        <dbReference type="ARBA" id="ARBA00009018"/>
    </source>
</evidence>
<dbReference type="Pfam" id="PF01121">
    <property type="entry name" value="CoaE"/>
    <property type="match status" value="1"/>
</dbReference>
<dbReference type="PANTHER" id="PTHR10695:SF46">
    <property type="entry name" value="BIFUNCTIONAL COENZYME A SYNTHASE-RELATED"/>
    <property type="match status" value="1"/>
</dbReference>
<comment type="pathway">
    <text evidence="5">Cofactor biosynthesis; coenzyme A biosynthesis; CoA from (R)-pantothenate: step 5/5.</text>
</comment>
<dbReference type="PANTHER" id="PTHR10695">
    <property type="entry name" value="DEPHOSPHO-COA KINASE-RELATED"/>
    <property type="match status" value="1"/>
</dbReference>
<dbReference type="NCBIfam" id="TIGR00152">
    <property type="entry name" value="dephospho-CoA kinase"/>
    <property type="match status" value="1"/>
</dbReference>